<dbReference type="InterPro" id="IPR029047">
    <property type="entry name" value="HSP70_peptide-bd_sf"/>
</dbReference>
<evidence type="ECO:0000313" key="1">
    <source>
        <dbReference type="EMBL" id="KAF2321538.1"/>
    </source>
</evidence>
<dbReference type="Proteomes" id="UP000467840">
    <property type="component" value="Chromosome 11"/>
</dbReference>
<proteinExistence type="predicted"/>
<dbReference type="AlphaFoldDB" id="A0A6A6NAF8"/>
<reference evidence="1 2" key="1">
    <citation type="journal article" date="2020" name="Mol. Plant">
        <title>The Chromosome-Based Rubber Tree Genome Provides New Insights into Spurge Genome Evolution and Rubber Biosynthesis.</title>
        <authorList>
            <person name="Liu J."/>
            <person name="Shi C."/>
            <person name="Shi C.C."/>
            <person name="Li W."/>
            <person name="Zhang Q.J."/>
            <person name="Zhang Y."/>
            <person name="Li K."/>
            <person name="Lu H.F."/>
            <person name="Shi C."/>
            <person name="Zhu S.T."/>
            <person name="Xiao Z.Y."/>
            <person name="Nan H."/>
            <person name="Yue Y."/>
            <person name="Zhu X.G."/>
            <person name="Wu Y."/>
            <person name="Hong X.N."/>
            <person name="Fan G.Y."/>
            <person name="Tong Y."/>
            <person name="Zhang D."/>
            <person name="Mao C.L."/>
            <person name="Liu Y.L."/>
            <person name="Hao S.J."/>
            <person name="Liu W.Q."/>
            <person name="Lv M.Q."/>
            <person name="Zhang H.B."/>
            <person name="Liu Y."/>
            <person name="Hu-Tang G.R."/>
            <person name="Wang J.P."/>
            <person name="Wang J.H."/>
            <person name="Sun Y.H."/>
            <person name="Ni S.B."/>
            <person name="Chen W.B."/>
            <person name="Zhang X.C."/>
            <person name="Jiao Y.N."/>
            <person name="Eichler E.E."/>
            <person name="Li G.H."/>
            <person name="Liu X."/>
            <person name="Gao L.Z."/>
        </authorList>
    </citation>
    <scope>NUCLEOTIDE SEQUENCE [LARGE SCALE GENOMIC DNA]</scope>
    <source>
        <strain evidence="2">cv. GT1</strain>
        <tissue evidence="1">Leaf</tissue>
    </source>
</reference>
<protein>
    <submittedName>
        <fullName evidence="1">Uncharacterized protein</fullName>
    </submittedName>
</protein>
<comment type="caution">
    <text evidence="1">The sequence shown here is derived from an EMBL/GenBank/DDBJ whole genome shotgun (WGS) entry which is preliminary data.</text>
</comment>
<keyword evidence="2" id="KW-1185">Reference proteome</keyword>
<dbReference type="InterPro" id="IPR029048">
    <property type="entry name" value="HSP70_C_sf"/>
</dbReference>
<gene>
    <name evidence="1" type="ORF">GH714_000349</name>
</gene>
<dbReference type="EMBL" id="JAAGAX010000002">
    <property type="protein sequence ID" value="KAF2321538.1"/>
    <property type="molecule type" value="Genomic_DNA"/>
</dbReference>
<dbReference type="SUPFAM" id="SSF100934">
    <property type="entry name" value="Heat shock protein 70kD (HSP70), C-terminal subdomain"/>
    <property type="match status" value="1"/>
</dbReference>
<sequence>MKNKITITNDKGRLSKEEIERMVQEEKYKSEDEEVKKKADKEKIEKAIDETIEWLDRNQLAEVEEFEDKLKELEGLCNPIIAKMYQGGAAGCTNGWRPNAQRKLWKDQLRRFREDQSSPAVDDEIPREDANVAVVSPLRYLFSRSKSSAASSIVGLVEGDS</sequence>
<evidence type="ECO:0000313" key="2">
    <source>
        <dbReference type="Proteomes" id="UP000467840"/>
    </source>
</evidence>
<name>A0A6A6NAF8_HEVBR</name>
<dbReference type="Gene3D" id="2.60.34.10">
    <property type="entry name" value="Substrate Binding Domain Of DNAk, Chain A, domain 1"/>
    <property type="match status" value="1"/>
</dbReference>
<dbReference type="Gene3D" id="1.20.1270.10">
    <property type="match status" value="1"/>
</dbReference>
<organism evidence="1 2">
    <name type="scientific">Hevea brasiliensis</name>
    <name type="common">Para rubber tree</name>
    <name type="synonym">Siphonia brasiliensis</name>
    <dbReference type="NCBI Taxonomy" id="3981"/>
    <lineage>
        <taxon>Eukaryota</taxon>
        <taxon>Viridiplantae</taxon>
        <taxon>Streptophyta</taxon>
        <taxon>Embryophyta</taxon>
        <taxon>Tracheophyta</taxon>
        <taxon>Spermatophyta</taxon>
        <taxon>Magnoliopsida</taxon>
        <taxon>eudicotyledons</taxon>
        <taxon>Gunneridae</taxon>
        <taxon>Pentapetalae</taxon>
        <taxon>rosids</taxon>
        <taxon>fabids</taxon>
        <taxon>Malpighiales</taxon>
        <taxon>Euphorbiaceae</taxon>
        <taxon>Crotonoideae</taxon>
        <taxon>Micrandreae</taxon>
        <taxon>Hevea</taxon>
    </lineage>
</organism>
<accession>A0A6A6NAF8</accession>